<dbReference type="EC" id="2.3.1.225" evidence="7"/>
<feature type="compositionally biased region" description="Low complexity" evidence="8">
    <location>
        <begin position="1"/>
        <end position="19"/>
    </location>
</feature>
<feature type="transmembrane region" description="Helical" evidence="7">
    <location>
        <begin position="203"/>
        <end position="223"/>
    </location>
</feature>
<feature type="domain" description="Palmitoyltransferase DHHC" evidence="9">
    <location>
        <begin position="156"/>
        <end position="222"/>
    </location>
</feature>
<feature type="region of interest" description="Disordered" evidence="8">
    <location>
        <begin position="1"/>
        <end position="30"/>
    </location>
</feature>
<dbReference type="GO" id="GO:0005794">
    <property type="term" value="C:Golgi apparatus"/>
    <property type="evidence" value="ECO:0007669"/>
    <property type="project" value="TreeGrafter"/>
</dbReference>
<dbReference type="PANTHER" id="PTHR22883">
    <property type="entry name" value="ZINC FINGER DHHC DOMAIN CONTAINING PROTEIN"/>
    <property type="match status" value="1"/>
</dbReference>
<dbReference type="GO" id="GO:0019706">
    <property type="term" value="F:protein-cysteine S-palmitoyltransferase activity"/>
    <property type="evidence" value="ECO:0007669"/>
    <property type="project" value="UniProtKB-EC"/>
</dbReference>
<dbReference type="OrthoDB" id="9909019at2759"/>
<evidence type="ECO:0000256" key="4">
    <source>
        <dbReference type="ARBA" id="ARBA00022989"/>
    </source>
</evidence>
<evidence type="ECO:0000259" key="9">
    <source>
        <dbReference type="Pfam" id="PF01529"/>
    </source>
</evidence>
<dbReference type="Proteomes" id="UP001165065">
    <property type="component" value="Unassembled WGS sequence"/>
</dbReference>
<dbReference type="GO" id="GO:0016020">
    <property type="term" value="C:membrane"/>
    <property type="evidence" value="ECO:0007669"/>
    <property type="project" value="UniProtKB-SubCell"/>
</dbReference>
<dbReference type="GO" id="GO:0005783">
    <property type="term" value="C:endoplasmic reticulum"/>
    <property type="evidence" value="ECO:0007669"/>
    <property type="project" value="TreeGrafter"/>
</dbReference>
<evidence type="ECO:0000313" key="11">
    <source>
        <dbReference type="Proteomes" id="UP001165065"/>
    </source>
</evidence>
<protein>
    <recommendedName>
        <fullName evidence="7">Palmitoyltransferase</fullName>
        <ecNumber evidence="7">2.3.1.225</ecNumber>
    </recommendedName>
</protein>
<evidence type="ECO:0000256" key="7">
    <source>
        <dbReference type="RuleBase" id="RU079119"/>
    </source>
</evidence>
<evidence type="ECO:0000313" key="10">
    <source>
        <dbReference type="EMBL" id="GMI28731.1"/>
    </source>
</evidence>
<reference evidence="11" key="1">
    <citation type="journal article" date="2023" name="Commun. Biol.">
        <title>Genome analysis of Parmales, the sister group of diatoms, reveals the evolutionary specialization of diatoms from phago-mixotrophs to photoautotrophs.</title>
        <authorList>
            <person name="Ban H."/>
            <person name="Sato S."/>
            <person name="Yoshikawa S."/>
            <person name="Yamada K."/>
            <person name="Nakamura Y."/>
            <person name="Ichinomiya M."/>
            <person name="Sato N."/>
            <person name="Blanc-Mathieu R."/>
            <person name="Endo H."/>
            <person name="Kuwata A."/>
            <person name="Ogata H."/>
        </authorList>
    </citation>
    <scope>NUCLEOTIDE SEQUENCE [LARGE SCALE GENOMIC DNA]</scope>
</reference>
<dbReference type="InterPro" id="IPR001594">
    <property type="entry name" value="Palmitoyltrfase_DHHC"/>
</dbReference>
<keyword evidence="11" id="KW-1185">Reference proteome</keyword>
<evidence type="ECO:0000256" key="3">
    <source>
        <dbReference type="ARBA" id="ARBA00022692"/>
    </source>
</evidence>
<keyword evidence="3 7" id="KW-0812">Transmembrane</keyword>
<evidence type="ECO:0000256" key="2">
    <source>
        <dbReference type="ARBA" id="ARBA00022679"/>
    </source>
</evidence>
<dbReference type="InterPro" id="IPR039859">
    <property type="entry name" value="PFA4/ZDH16/20/ERF2-like"/>
</dbReference>
<keyword evidence="4 7" id="KW-1133">Transmembrane helix</keyword>
<keyword evidence="6 7" id="KW-0012">Acyltransferase</keyword>
<organism evidence="10 11">
    <name type="scientific">Triparma columacea</name>
    <dbReference type="NCBI Taxonomy" id="722753"/>
    <lineage>
        <taxon>Eukaryota</taxon>
        <taxon>Sar</taxon>
        <taxon>Stramenopiles</taxon>
        <taxon>Ochrophyta</taxon>
        <taxon>Bolidophyceae</taxon>
        <taxon>Parmales</taxon>
        <taxon>Triparmaceae</taxon>
        <taxon>Triparma</taxon>
    </lineage>
</organism>
<comment type="caution">
    <text evidence="10">The sequence shown here is derived from an EMBL/GenBank/DDBJ whole genome shotgun (WGS) entry which is preliminary data.</text>
</comment>
<feature type="transmembrane region" description="Helical" evidence="7">
    <location>
        <begin position="111"/>
        <end position="132"/>
    </location>
</feature>
<keyword evidence="2 7" id="KW-0808">Transferase</keyword>
<accession>A0A9W7G1T6</accession>
<dbReference type="Pfam" id="PF01529">
    <property type="entry name" value="DHHC"/>
    <property type="match status" value="1"/>
</dbReference>
<evidence type="ECO:0000256" key="8">
    <source>
        <dbReference type="SAM" id="MobiDB-lite"/>
    </source>
</evidence>
<name>A0A9W7G1T6_9STRA</name>
<evidence type="ECO:0000256" key="6">
    <source>
        <dbReference type="ARBA" id="ARBA00023315"/>
    </source>
</evidence>
<proteinExistence type="inferred from homology"/>
<evidence type="ECO:0000256" key="5">
    <source>
        <dbReference type="ARBA" id="ARBA00023136"/>
    </source>
</evidence>
<gene>
    <name evidence="10" type="ORF">TrCOL_g12130</name>
</gene>
<sequence length="225" mass="25522">MLSAFDSITSSSSSATRNDSNNKGRWEGGGTRWKEKVRGCCLFNGMRCQRIGSSRVCNPVIYRETKFCITGPHFPATIFIVIFTTVATYIFGFLAADVKSNFVDPNGSVTMHKVVCVFFWCLINALLMATACQDPGIMTGPKELPPHVASDPALYEQWRYCNKCEIYQGPKTRHCKECKVCIDELDHHCPWMSKCVGKGNMKAFKWFNVTWIVYFIYSIVNLFND</sequence>
<feature type="transmembrane region" description="Helical" evidence="7">
    <location>
        <begin position="76"/>
        <end position="96"/>
    </location>
</feature>
<dbReference type="EMBL" id="BRYA01000667">
    <property type="protein sequence ID" value="GMI28731.1"/>
    <property type="molecule type" value="Genomic_DNA"/>
</dbReference>
<dbReference type="PROSITE" id="PS50216">
    <property type="entry name" value="DHHC"/>
    <property type="match status" value="1"/>
</dbReference>
<comment type="domain">
    <text evidence="7">The DHHC domain is required for palmitoyltransferase activity.</text>
</comment>
<feature type="compositionally biased region" description="Basic and acidic residues" evidence="8">
    <location>
        <begin position="20"/>
        <end position="30"/>
    </location>
</feature>
<keyword evidence="5 7" id="KW-0472">Membrane</keyword>
<evidence type="ECO:0000256" key="1">
    <source>
        <dbReference type="ARBA" id="ARBA00004141"/>
    </source>
</evidence>
<dbReference type="AlphaFoldDB" id="A0A9W7G1T6"/>
<comment type="catalytic activity">
    <reaction evidence="7">
        <text>L-cysteinyl-[protein] + hexadecanoyl-CoA = S-hexadecanoyl-L-cysteinyl-[protein] + CoA</text>
        <dbReference type="Rhea" id="RHEA:36683"/>
        <dbReference type="Rhea" id="RHEA-COMP:10131"/>
        <dbReference type="Rhea" id="RHEA-COMP:11032"/>
        <dbReference type="ChEBI" id="CHEBI:29950"/>
        <dbReference type="ChEBI" id="CHEBI:57287"/>
        <dbReference type="ChEBI" id="CHEBI:57379"/>
        <dbReference type="ChEBI" id="CHEBI:74151"/>
        <dbReference type="EC" id="2.3.1.225"/>
    </reaction>
</comment>
<comment type="similarity">
    <text evidence="7">Belongs to the DHHC palmitoyltransferase family.</text>
</comment>
<comment type="subcellular location">
    <subcellularLocation>
        <location evidence="1">Membrane</location>
        <topology evidence="1">Multi-pass membrane protein</topology>
    </subcellularLocation>
</comment>
<dbReference type="GO" id="GO:0006612">
    <property type="term" value="P:protein targeting to membrane"/>
    <property type="evidence" value="ECO:0007669"/>
    <property type="project" value="TreeGrafter"/>
</dbReference>